<sequence>MIDWTEWNDSIVKKAHGDIFNFRKLYNGTHIELFPRAKRLIDEQEAYDADDIDGKTSPNVKTPYIIANLAKPICEIPANYVSRSIGAVKSSVPFNERTQEQSDVDDVIEGPQGDSVNNRVDDIQQEVINQITKNSRLQFKHWQNIVQHQVDGGIVGVPILDHIGIRIDFKKRDLYFPHEDGLGVDLSYFKKVGDKEYLHVYRERVEIDETDDSRSLVTMNLLYEIGKDTKTSLVDEEETKKILGMNELVSVYEGRSTTFIMFWSNDPTFDAPLGRSVLQGQFSRQDEINWTLTKASSIFTKNGEPKIAVSKEIFDAAQDKSYEQYGKDGVIDHRDFNIITYDKNGKALELIQLDTTKIGNMEWVRSLQRDMLAETRTSEKAVDLFSEGSGAQSGEAKWYDLLTSIMKAEQIRDEYIVFLKELYESALWLVHNKEKVMLPAGVEPRLIIEEPDIETKEMIPYSRKELVTENNDAFTKGTQSLETTLRNLNPQASDEWIERELERLEQAEDVAYPVEAGEAK</sequence>
<dbReference type="RefSeq" id="WP_071154204.1">
    <property type="nucleotide sequence ID" value="NZ_CP019401.1"/>
</dbReference>
<gene>
    <name evidence="1" type="ORF">AJGP001_10850</name>
</gene>
<protein>
    <recommendedName>
        <fullName evidence="3">Phage portal protein</fullName>
    </recommendedName>
</protein>
<organism evidence="1 2">
    <name type="scientific">Planococcus faecalis</name>
    <dbReference type="NCBI Taxonomy" id="1598147"/>
    <lineage>
        <taxon>Bacteria</taxon>
        <taxon>Bacillati</taxon>
        <taxon>Bacillota</taxon>
        <taxon>Bacilli</taxon>
        <taxon>Bacillales</taxon>
        <taxon>Caryophanaceae</taxon>
        <taxon>Planococcus</taxon>
    </lineage>
</organism>
<dbReference type="Proteomes" id="UP000189661">
    <property type="component" value="Chromosome"/>
</dbReference>
<evidence type="ECO:0000313" key="2">
    <source>
        <dbReference type="Proteomes" id="UP000189661"/>
    </source>
</evidence>
<evidence type="ECO:0000313" key="1">
    <source>
        <dbReference type="EMBL" id="AQU79731.1"/>
    </source>
</evidence>
<evidence type="ECO:0008006" key="3">
    <source>
        <dbReference type="Google" id="ProtNLM"/>
    </source>
</evidence>
<accession>A0ABN4XLT5</accession>
<reference evidence="1 2" key="1">
    <citation type="submission" date="2017-01" db="EMBL/GenBank/DDBJ databases">
        <title>Planococcus faecalis genome complete sequence.</title>
        <authorList>
            <person name="Lee P.C."/>
        </authorList>
    </citation>
    <scope>NUCLEOTIDE SEQUENCE [LARGE SCALE GENOMIC DNA]</scope>
    <source>
        <strain evidence="1 2">AJ003</strain>
    </source>
</reference>
<dbReference type="EMBL" id="CP019401">
    <property type="protein sequence ID" value="AQU79731.1"/>
    <property type="molecule type" value="Genomic_DNA"/>
</dbReference>
<name>A0ABN4XLT5_9BACL</name>
<keyword evidence="2" id="KW-1185">Reference proteome</keyword>
<proteinExistence type="predicted"/>